<dbReference type="Proteomes" id="UP000256541">
    <property type="component" value="Unassembled WGS sequence"/>
</dbReference>
<evidence type="ECO:0000256" key="3">
    <source>
        <dbReference type="SAM" id="MobiDB-lite"/>
    </source>
</evidence>
<comment type="subcellular location">
    <subcellularLocation>
        <location evidence="1">Cell envelope</location>
    </subcellularLocation>
</comment>
<comment type="caution">
    <text evidence="5">The sequence shown here is derived from an EMBL/GenBank/DDBJ whole genome shotgun (WGS) entry which is preliminary data.</text>
</comment>
<dbReference type="GO" id="GO:0030313">
    <property type="term" value="C:cell envelope"/>
    <property type="evidence" value="ECO:0007669"/>
    <property type="project" value="UniProtKB-SubCell"/>
</dbReference>
<dbReference type="SUPFAM" id="SSF47090">
    <property type="entry name" value="PGBD-like"/>
    <property type="match status" value="1"/>
</dbReference>
<dbReference type="AlphaFoldDB" id="A0A3E0W5X1"/>
<proteinExistence type="predicted"/>
<dbReference type="PANTHER" id="PTHR32347:SF23">
    <property type="entry name" value="BLL5650 PROTEIN"/>
    <property type="match status" value="1"/>
</dbReference>
<dbReference type="InterPro" id="IPR036366">
    <property type="entry name" value="PGBDSf"/>
</dbReference>
<organism evidence="5 6">
    <name type="scientific">Subtercola boreus</name>
    <dbReference type="NCBI Taxonomy" id="120213"/>
    <lineage>
        <taxon>Bacteria</taxon>
        <taxon>Bacillati</taxon>
        <taxon>Actinomycetota</taxon>
        <taxon>Actinomycetes</taxon>
        <taxon>Micrococcales</taxon>
        <taxon>Microbacteriaceae</taxon>
        <taxon>Subtercola</taxon>
    </lineage>
</organism>
<dbReference type="Gene3D" id="2.40.420.20">
    <property type="match status" value="1"/>
</dbReference>
<name>A0A3E0W5X1_9MICO</name>
<sequence length="370" mass="37310">MSTHPVVRIAGVAAVGLLLGGGLVAALWQPWAGAGSSPEAPRQTAVAERTTLSAHLILNASLEYSAPTVLVGVGGTLTRLPQPGEVVGVGQALYEVDGHAVVAFRGARPLWRSVESGMSDGPDVQQVEQNLADLGFGDGLTIDNTFTAATERAIRAWQKAAGRERSGVIEQADVVMVSAPAVRINAISALVGASAAGPVLSYTEPGIHGRMKVTAAQLTQLAPGMAVTVRLPSGVETPATIAALDPEGVATTDPAKTTTPTARVEFPDQSLLEGLGLPALRVTVGTGGAENALVVPVTALVALAGGGYGVEIVDAASPPANSPDSSPASASVPAGSRSRTVPVEIGLIADSRVQITAGDLHEGDRVVVPG</sequence>
<evidence type="ECO:0000256" key="1">
    <source>
        <dbReference type="ARBA" id="ARBA00004196"/>
    </source>
</evidence>
<gene>
    <name evidence="5" type="ORF">B7R22_00070</name>
</gene>
<dbReference type="InterPro" id="IPR036365">
    <property type="entry name" value="PGBD-like_sf"/>
</dbReference>
<reference evidence="5 6" key="1">
    <citation type="submission" date="2017-04" db="EMBL/GenBank/DDBJ databases">
        <title>Comparative genome analysis of Subtercola boreus.</title>
        <authorList>
            <person name="Cho Y.-J."/>
            <person name="Cho A."/>
            <person name="Kim O.-S."/>
            <person name="Lee J.-I."/>
        </authorList>
    </citation>
    <scope>NUCLEOTIDE SEQUENCE [LARGE SCALE GENOMIC DNA]</scope>
    <source>
        <strain evidence="5 6">P27479</strain>
    </source>
</reference>
<dbReference type="RefSeq" id="WP_116409803.1">
    <property type="nucleotide sequence ID" value="NZ_NBXB01000001.1"/>
</dbReference>
<evidence type="ECO:0000313" key="5">
    <source>
        <dbReference type="EMBL" id="RFA17440.1"/>
    </source>
</evidence>
<feature type="region of interest" description="Disordered" evidence="3">
    <location>
        <begin position="318"/>
        <end position="338"/>
    </location>
</feature>
<dbReference type="PANTHER" id="PTHR32347">
    <property type="entry name" value="EFFLUX SYSTEM COMPONENT YKNX-RELATED"/>
    <property type="match status" value="1"/>
</dbReference>
<protein>
    <recommendedName>
        <fullName evidence="4">Peptidoglycan binding-like domain-containing protein</fullName>
    </recommendedName>
</protein>
<dbReference type="InterPro" id="IPR002477">
    <property type="entry name" value="Peptidoglycan-bd-like"/>
</dbReference>
<accession>A0A3E0W5X1</accession>
<evidence type="ECO:0000313" key="6">
    <source>
        <dbReference type="Proteomes" id="UP000256541"/>
    </source>
</evidence>
<evidence type="ECO:0000259" key="4">
    <source>
        <dbReference type="Pfam" id="PF01471"/>
    </source>
</evidence>
<dbReference type="OrthoDB" id="3268648at2"/>
<feature type="domain" description="Peptidoglycan binding-like" evidence="4">
    <location>
        <begin position="121"/>
        <end position="169"/>
    </location>
</feature>
<keyword evidence="2" id="KW-0175">Coiled coil</keyword>
<dbReference type="Gene3D" id="1.10.101.10">
    <property type="entry name" value="PGBD-like superfamily/PGBD"/>
    <property type="match status" value="1"/>
</dbReference>
<dbReference type="EMBL" id="NBXB01000001">
    <property type="protein sequence ID" value="RFA17440.1"/>
    <property type="molecule type" value="Genomic_DNA"/>
</dbReference>
<evidence type="ECO:0000256" key="2">
    <source>
        <dbReference type="ARBA" id="ARBA00023054"/>
    </source>
</evidence>
<dbReference type="Pfam" id="PF01471">
    <property type="entry name" value="PG_binding_1"/>
    <property type="match status" value="1"/>
</dbReference>
<dbReference type="InterPro" id="IPR050465">
    <property type="entry name" value="UPF0194_transport"/>
</dbReference>